<dbReference type="Pfam" id="PF07927">
    <property type="entry name" value="HicA_toxin"/>
    <property type="match status" value="1"/>
</dbReference>
<evidence type="ECO:0000256" key="6">
    <source>
        <dbReference type="ARBA" id="ARBA00022884"/>
    </source>
</evidence>
<evidence type="ECO:0000256" key="2">
    <source>
        <dbReference type="ARBA" id="ARBA00022649"/>
    </source>
</evidence>
<evidence type="ECO:0000256" key="5">
    <source>
        <dbReference type="ARBA" id="ARBA00022801"/>
    </source>
</evidence>
<evidence type="ECO:0000256" key="3">
    <source>
        <dbReference type="ARBA" id="ARBA00022722"/>
    </source>
</evidence>
<reference evidence="8" key="1">
    <citation type="submission" date="2024-07" db="EMBL/GenBank/DDBJ databases">
        <authorList>
            <person name="Kim Y.J."/>
            <person name="Jeong J.Y."/>
        </authorList>
    </citation>
    <scope>NUCLEOTIDE SEQUENCE</scope>
    <source>
        <strain evidence="8">GIHE-MW2</strain>
    </source>
</reference>
<dbReference type="EMBL" id="CP159837">
    <property type="protein sequence ID" value="XCM39429.1"/>
    <property type="molecule type" value="Genomic_DNA"/>
</dbReference>
<keyword evidence="5" id="KW-0378">Hydrolase</keyword>
<evidence type="ECO:0000256" key="7">
    <source>
        <dbReference type="ARBA" id="ARBA00023016"/>
    </source>
</evidence>
<dbReference type="Gene3D" id="3.30.920.30">
    <property type="entry name" value="Hypothetical protein"/>
    <property type="match status" value="1"/>
</dbReference>
<sequence>MPKKIRELKSLLLKAGFICQPAKGSHSKWKHPKLSQAIVIAGQDGSDAKIYLEKQVNEALAELKKLEDEEAGE</sequence>
<organism evidence="8">
    <name type="scientific">Planktothricoides raciborskii GIHE-MW2</name>
    <dbReference type="NCBI Taxonomy" id="2792601"/>
    <lineage>
        <taxon>Bacteria</taxon>
        <taxon>Bacillati</taxon>
        <taxon>Cyanobacteriota</taxon>
        <taxon>Cyanophyceae</taxon>
        <taxon>Oscillatoriophycideae</taxon>
        <taxon>Oscillatoriales</taxon>
        <taxon>Oscillatoriaceae</taxon>
        <taxon>Planktothricoides</taxon>
    </lineage>
</organism>
<dbReference type="GO" id="GO:0003729">
    <property type="term" value="F:mRNA binding"/>
    <property type="evidence" value="ECO:0007669"/>
    <property type="project" value="InterPro"/>
</dbReference>
<proteinExistence type="inferred from homology"/>
<dbReference type="GO" id="GO:0016787">
    <property type="term" value="F:hydrolase activity"/>
    <property type="evidence" value="ECO:0007669"/>
    <property type="project" value="UniProtKB-KW"/>
</dbReference>
<keyword evidence="6" id="KW-0694">RNA-binding</keyword>
<accession>A0AAU8JMQ7</accession>
<evidence type="ECO:0000256" key="4">
    <source>
        <dbReference type="ARBA" id="ARBA00022759"/>
    </source>
</evidence>
<dbReference type="RefSeq" id="WP_054469782.1">
    <property type="nucleotide sequence ID" value="NZ_CP159837.1"/>
</dbReference>
<protein>
    <submittedName>
        <fullName evidence="8">Type II toxin-antitoxin system HicA family toxin</fullName>
    </submittedName>
</protein>
<comment type="similarity">
    <text evidence="1">Belongs to the HicA mRNA interferase family.</text>
</comment>
<gene>
    <name evidence="8" type="ORF">ABWT76_002361</name>
</gene>
<dbReference type="GO" id="GO:0004519">
    <property type="term" value="F:endonuclease activity"/>
    <property type="evidence" value="ECO:0007669"/>
    <property type="project" value="UniProtKB-KW"/>
</dbReference>
<dbReference type="InterPro" id="IPR012933">
    <property type="entry name" value="HicA_mRNA_interferase"/>
</dbReference>
<dbReference type="InterPro" id="IPR038570">
    <property type="entry name" value="HicA_sf"/>
</dbReference>
<dbReference type="AlphaFoldDB" id="A0AAU8JMQ7"/>
<evidence type="ECO:0000313" key="8">
    <source>
        <dbReference type="EMBL" id="XCM39429.1"/>
    </source>
</evidence>
<keyword evidence="7" id="KW-0346">Stress response</keyword>
<name>A0AAU8JMQ7_9CYAN</name>
<evidence type="ECO:0000256" key="1">
    <source>
        <dbReference type="ARBA" id="ARBA00006620"/>
    </source>
</evidence>
<dbReference type="SUPFAM" id="SSF54786">
    <property type="entry name" value="YcfA/nrd intein domain"/>
    <property type="match status" value="1"/>
</dbReference>
<keyword evidence="2" id="KW-1277">Toxin-antitoxin system</keyword>
<keyword evidence="4" id="KW-0255">Endonuclease</keyword>
<keyword evidence="3" id="KW-0540">Nuclease</keyword>